<proteinExistence type="predicted"/>
<reference evidence="2 3" key="1">
    <citation type="journal article" date="2015" name="Genome Biol. Evol.">
        <title>Comparative Genomics of a Bacterivorous Green Alga Reveals Evolutionary Causalities and Consequences of Phago-Mixotrophic Mode of Nutrition.</title>
        <authorList>
            <person name="Burns J.A."/>
            <person name="Paasch A."/>
            <person name="Narechania A."/>
            <person name="Kim E."/>
        </authorList>
    </citation>
    <scope>NUCLEOTIDE SEQUENCE [LARGE SCALE GENOMIC DNA]</scope>
    <source>
        <strain evidence="2 3">PLY_AMNH</strain>
    </source>
</reference>
<name>A0AAE0L190_9CHLO</name>
<protein>
    <submittedName>
        <fullName evidence="2">Uncharacterized protein</fullName>
    </submittedName>
</protein>
<feature type="region of interest" description="Disordered" evidence="1">
    <location>
        <begin position="57"/>
        <end position="137"/>
    </location>
</feature>
<evidence type="ECO:0000256" key="1">
    <source>
        <dbReference type="SAM" id="MobiDB-lite"/>
    </source>
</evidence>
<dbReference type="EMBL" id="LGRX02012030">
    <property type="protein sequence ID" value="KAK3268084.1"/>
    <property type="molecule type" value="Genomic_DNA"/>
</dbReference>
<dbReference type="Proteomes" id="UP001190700">
    <property type="component" value="Unassembled WGS sequence"/>
</dbReference>
<feature type="region of interest" description="Disordered" evidence="1">
    <location>
        <begin position="1"/>
        <end position="44"/>
    </location>
</feature>
<accession>A0AAE0L190</accession>
<evidence type="ECO:0000313" key="2">
    <source>
        <dbReference type="EMBL" id="KAK3268084.1"/>
    </source>
</evidence>
<evidence type="ECO:0000313" key="3">
    <source>
        <dbReference type="Proteomes" id="UP001190700"/>
    </source>
</evidence>
<feature type="region of interest" description="Disordered" evidence="1">
    <location>
        <begin position="176"/>
        <end position="221"/>
    </location>
</feature>
<feature type="compositionally biased region" description="Polar residues" evidence="1">
    <location>
        <begin position="96"/>
        <end position="115"/>
    </location>
</feature>
<comment type="caution">
    <text evidence="2">The sequence shown here is derived from an EMBL/GenBank/DDBJ whole genome shotgun (WGS) entry which is preliminary data.</text>
</comment>
<keyword evidence="3" id="KW-1185">Reference proteome</keyword>
<sequence>MDTVAVTVPNGAAKPPASKESLPPSFSFESTETSELRREISSNGGVKVTRTTYSFLPANVDGGNIFAPKPTKTTSSTAQPEDAAIDDPWPGISAETPATSNPDLNPNTVLGQNSIEMAPSPTDDAGQEEPSSESSIHLRTKTQIQFFTPENTRPPSSATFLADAHSVVHLPNLFASSRGSSVSSPGLPQESRSMPELPHLRRSPLRGQSRAFNKSRASSRGRLMTPAITQTSSEKLFHAEVLQRRLNGPPPTPQQVQGAFTYPTPCLTRGGMNTLSFSRTLKFSSERKPALREMSEPQHTRHRVSRPLELPASAVSRFRQIAIFARVVLGNGVLGSHNRSMESGWWDTAKCHWGCTGAGRRAPHS</sequence>
<gene>
    <name evidence="2" type="ORF">CYMTET_23394</name>
</gene>
<organism evidence="2 3">
    <name type="scientific">Cymbomonas tetramitiformis</name>
    <dbReference type="NCBI Taxonomy" id="36881"/>
    <lineage>
        <taxon>Eukaryota</taxon>
        <taxon>Viridiplantae</taxon>
        <taxon>Chlorophyta</taxon>
        <taxon>Pyramimonadophyceae</taxon>
        <taxon>Pyramimonadales</taxon>
        <taxon>Pyramimonadaceae</taxon>
        <taxon>Cymbomonas</taxon>
    </lineage>
</organism>
<dbReference type="AlphaFoldDB" id="A0AAE0L190"/>